<dbReference type="Proteomes" id="UP001499843">
    <property type="component" value="Unassembled WGS sequence"/>
</dbReference>
<name>A0ABN3CB89_9ACTN</name>
<dbReference type="SUPFAM" id="SSF51735">
    <property type="entry name" value="NAD(P)-binding Rossmann-fold domains"/>
    <property type="match status" value="1"/>
</dbReference>
<evidence type="ECO:0000313" key="3">
    <source>
        <dbReference type="Proteomes" id="UP001499843"/>
    </source>
</evidence>
<dbReference type="PANTHER" id="PTHR43355">
    <property type="entry name" value="FLAVIN REDUCTASE (NADPH)"/>
    <property type="match status" value="1"/>
</dbReference>
<dbReference type="InterPro" id="IPR036291">
    <property type="entry name" value="NAD(P)-bd_dom_sf"/>
</dbReference>
<reference evidence="2 3" key="1">
    <citation type="journal article" date="2019" name="Int. J. Syst. Evol. Microbiol.">
        <title>The Global Catalogue of Microorganisms (GCM) 10K type strain sequencing project: providing services to taxonomists for standard genome sequencing and annotation.</title>
        <authorList>
            <consortium name="The Broad Institute Genomics Platform"/>
            <consortium name="The Broad Institute Genome Sequencing Center for Infectious Disease"/>
            <person name="Wu L."/>
            <person name="Ma J."/>
        </authorList>
    </citation>
    <scope>NUCLEOTIDE SEQUENCE [LARGE SCALE GENOMIC DNA]</scope>
    <source>
        <strain evidence="2 3">JCM 16114</strain>
    </source>
</reference>
<keyword evidence="3" id="KW-1185">Reference proteome</keyword>
<gene>
    <name evidence="2" type="ORF">GCM10009850_017010</name>
</gene>
<feature type="domain" description="NAD(P)-binding" evidence="1">
    <location>
        <begin position="13"/>
        <end position="204"/>
    </location>
</feature>
<dbReference type="InterPro" id="IPR016040">
    <property type="entry name" value="NAD(P)-bd_dom"/>
</dbReference>
<proteinExistence type="predicted"/>
<dbReference type="Gene3D" id="3.40.50.720">
    <property type="entry name" value="NAD(P)-binding Rossmann-like Domain"/>
    <property type="match status" value="1"/>
</dbReference>
<accession>A0ABN3CB89</accession>
<evidence type="ECO:0000313" key="2">
    <source>
        <dbReference type="EMBL" id="GAA2206243.1"/>
    </source>
</evidence>
<evidence type="ECO:0000259" key="1">
    <source>
        <dbReference type="Pfam" id="PF13460"/>
    </source>
</evidence>
<sequence>MGVGERVRLFVFGGSSGTGARLVAQALDAGHRVTALARRPESVPRHARLTVVRGDVLQPGGWGHELAGHDAVLSCLGSADRRPTTIYSQGMTGIIAAMRECGVRRLACVTSASLGLSPDAPLGQRLLIGRVVRPLYRHMYADMAKMERIVAAAHDLEWTIVRPPRLTDGALTGEYVTAVDQHLPRTRSLSRSDLAHYLLNHLDDERSRQATIEISRR</sequence>
<organism evidence="2 3">
    <name type="scientific">Nonomuraea monospora</name>
    <dbReference type="NCBI Taxonomy" id="568818"/>
    <lineage>
        <taxon>Bacteria</taxon>
        <taxon>Bacillati</taxon>
        <taxon>Actinomycetota</taxon>
        <taxon>Actinomycetes</taxon>
        <taxon>Streptosporangiales</taxon>
        <taxon>Streptosporangiaceae</taxon>
        <taxon>Nonomuraea</taxon>
    </lineage>
</organism>
<dbReference type="PANTHER" id="PTHR43355:SF2">
    <property type="entry name" value="FLAVIN REDUCTASE (NADPH)"/>
    <property type="match status" value="1"/>
</dbReference>
<protein>
    <submittedName>
        <fullName evidence="2">SDR family oxidoreductase</fullName>
    </submittedName>
</protein>
<dbReference type="InterPro" id="IPR051606">
    <property type="entry name" value="Polyketide_Oxido-like"/>
</dbReference>
<dbReference type="Pfam" id="PF13460">
    <property type="entry name" value="NAD_binding_10"/>
    <property type="match status" value="1"/>
</dbReference>
<dbReference type="EMBL" id="BAAAQX010000003">
    <property type="protein sequence ID" value="GAA2206243.1"/>
    <property type="molecule type" value="Genomic_DNA"/>
</dbReference>
<comment type="caution">
    <text evidence="2">The sequence shown here is derived from an EMBL/GenBank/DDBJ whole genome shotgun (WGS) entry which is preliminary data.</text>
</comment>